<dbReference type="CDD" id="cd05327">
    <property type="entry name" value="retinol-DH_like_SDR_c_like"/>
    <property type="match status" value="2"/>
</dbReference>
<dbReference type="PANTHER" id="PTHR43157">
    <property type="entry name" value="PHOSPHATIDYLINOSITOL-GLYCAN BIOSYNTHESIS CLASS F PROTEIN-RELATED"/>
    <property type="match status" value="1"/>
</dbReference>
<protein>
    <submittedName>
        <fullName evidence="4">Uncharacterized protein LOC100906465</fullName>
    </submittedName>
</protein>
<accession>A0AAJ7SGX5</accession>
<keyword evidence="2" id="KW-1133">Transmembrane helix</keyword>
<keyword evidence="1" id="KW-0560">Oxidoreductase</keyword>
<gene>
    <name evidence="4" type="primary">LOC100906465</name>
</gene>
<sequence>MVDWLGLACIIAVPVVVAIGVKLYRRCTMGRCKCEHRLDGKVVIITGGNSGIGAQTAEVLAERGAKVILACRNMQKANEVADRIRESSAECDVSVKQLDLCSLKSVRSFAEEILTQEDRCDILVNNAGISGGDFRLTEDNFEEVYQANYLGPFYLTELLMPLLRKSAPARIVNTGSSAYLLGGVNPATFSDDIKTGRFMALYRYADSKLAMLMWTKALAEELDGSGIAVNCVHPGVVASPIASHSYNATNLFFRMNIFLFGRTAMEGAQTLLHLCLDPIGAELSGQYWEECKTSRVFKASDKTKNGALLDVTRKCLELRPRTSVTGLSERGGKIFDGGMSDDENSQHVNKFHFPRILGMSVRHRIENMFDAFPSVIGNGVGIAILIISLLKLYAKYSIGRCTSTNRLDGKTIIITGSNSGIGRVTTETLANKGGKIIMACRNMEKAEEVAHKIRKKIPKCHIVVKKLDLCSLASIRDFAEDILRSEDRLDILLNNAGMTGGNFTLTEDGFEEVWQANYLGPFYLTELLLPLLKKSAPARILNVGSIAYVYGQVRTERFVEAVNNSRVPGLFRYGNTKLAMLMWTRAMAQELRKTGVTINCIHPGVVRTGIAQRSFNLSNLLFALNIFINGRSVEEGAQTLLHLCLDEFGDKVSGKFWADCCPTDIMRAHDRSQNRKLLEATRECLKLQD</sequence>
<dbReference type="Gene3D" id="3.40.50.720">
    <property type="entry name" value="NAD(P)-binding Rossmann-like Domain"/>
    <property type="match status" value="2"/>
</dbReference>
<organism evidence="3 4">
    <name type="scientific">Galendromus occidentalis</name>
    <name type="common">western predatory mite</name>
    <dbReference type="NCBI Taxonomy" id="34638"/>
    <lineage>
        <taxon>Eukaryota</taxon>
        <taxon>Metazoa</taxon>
        <taxon>Ecdysozoa</taxon>
        <taxon>Arthropoda</taxon>
        <taxon>Chelicerata</taxon>
        <taxon>Arachnida</taxon>
        <taxon>Acari</taxon>
        <taxon>Parasitiformes</taxon>
        <taxon>Mesostigmata</taxon>
        <taxon>Gamasina</taxon>
        <taxon>Phytoseioidea</taxon>
        <taxon>Phytoseiidae</taxon>
        <taxon>Typhlodrominae</taxon>
        <taxon>Galendromus</taxon>
    </lineage>
</organism>
<dbReference type="PRINTS" id="PR00080">
    <property type="entry name" value="SDRFAMILY"/>
</dbReference>
<reference evidence="4" key="1">
    <citation type="submission" date="2025-08" db="UniProtKB">
        <authorList>
            <consortium name="RefSeq"/>
        </authorList>
    </citation>
    <scope>IDENTIFICATION</scope>
</reference>
<dbReference type="Proteomes" id="UP000694867">
    <property type="component" value="Unplaced"/>
</dbReference>
<feature type="transmembrane region" description="Helical" evidence="2">
    <location>
        <begin position="371"/>
        <end position="390"/>
    </location>
</feature>
<dbReference type="KEGG" id="goe:100906465"/>
<dbReference type="PANTHER" id="PTHR43157:SF31">
    <property type="entry name" value="PHOSPHATIDYLINOSITOL-GLYCAN BIOSYNTHESIS CLASS F PROTEIN"/>
    <property type="match status" value="1"/>
</dbReference>
<evidence type="ECO:0000313" key="4">
    <source>
        <dbReference type="RefSeq" id="XP_028968558.1"/>
    </source>
</evidence>
<dbReference type="SUPFAM" id="SSF51735">
    <property type="entry name" value="NAD(P)-binding Rossmann-fold domains"/>
    <property type="match status" value="2"/>
</dbReference>
<evidence type="ECO:0000256" key="1">
    <source>
        <dbReference type="ARBA" id="ARBA00023002"/>
    </source>
</evidence>
<proteinExistence type="predicted"/>
<name>A0AAJ7SGX5_9ACAR</name>
<keyword evidence="3" id="KW-1185">Reference proteome</keyword>
<dbReference type="RefSeq" id="XP_028968558.1">
    <property type="nucleotide sequence ID" value="XM_029112725.1"/>
</dbReference>
<keyword evidence="2" id="KW-0472">Membrane</keyword>
<dbReference type="InterPro" id="IPR036291">
    <property type="entry name" value="NAD(P)-bd_dom_sf"/>
</dbReference>
<keyword evidence="2" id="KW-0812">Transmembrane</keyword>
<dbReference type="Pfam" id="PF00106">
    <property type="entry name" value="adh_short"/>
    <property type="match status" value="2"/>
</dbReference>
<dbReference type="AlphaFoldDB" id="A0AAJ7SGX5"/>
<dbReference type="PRINTS" id="PR00081">
    <property type="entry name" value="GDHRDH"/>
</dbReference>
<dbReference type="GO" id="GO:0016491">
    <property type="term" value="F:oxidoreductase activity"/>
    <property type="evidence" value="ECO:0007669"/>
    <property type="project" value="UniProtKB-KW"/>
</dbReference>
<evidence type="ECO:0000313" key="3">
    <source>
        <dbReference type="Proteomes" id="UP000694867"/>
    </source>
</evidence>
<dbReference type="InterPro" id="IPR002347">
    <property type="entry name" value="SDR_fam"/>
</dbReference>
<dbReference type="FunFam" id="3.40.50.720:FF:000084">
    <property type="entry name" value="Short-chain dehydrogenase reductase"/>
    <property type="match status" value="1"/>
</dbReference>
<evidence type="ECO:0000256" key="2">
    <source>
        <dbReference type="SAM" id="Phobius"/>
    </source>
</evidence>
<dbReference type="GeneID" id="100906465"/>